<dbReference type="OrthoDB" id="573898at2"/>
<comment type="caution">
    <text evidence="7">The sequence shown here is derived from an EMBL/GenBank/DDBJ whole genome shotgun (WGS) entry which is preliminary data.</text>
</comment>
<dbReference type="SUPFAM" id="SSF47598">
    <property type="entry name" value="Ribbon-helix-helix"/>
    <property type="match status" value="1"/>
</dbReference>
<evidence type="ECO:0000256" key="3">
    <source>
        <dbReference type="ARBA" id="ARBA00023015"/>
    </source>
</evidence>
<dbReference type="GO" id="GO:0003677">
    <property type="term" value="F:DNA binding"/>
    <property type="evidence" value="ECO:0007669"/>
    <property type="project" value="UniProtKB-KW"/>
</dbReference>
<keyword evidence="2" id="KW-1277">Toxin-antitoxin system</keyword>
<name>A0A542YG98_9MICO</name>
<evidence type="ECO:0000256" key="1">
    <source>
        <dbReference type="ARBA" id="ARBA00022491"/>
    </source>
</evidence>
<dbReference type="Pfam" id="PF08681">
    <property type="entry name" value="TacA1"/>
    <property type="match status" value="1"/>
</dbReference>
<dbReference type="InterPro" id="IPR010985">
    <property type="entry name" value="Ribbon_hlx_hlx"/>
</dbReference>
<evidence type="ECO:0000256" key="5">
    <source>
        <dbReference type="ARBA" id="ARBA00023163"/>
    </source>
</evidence>
<keyword evidence="3" id="KW-0805">Transcription regulation</keyword>
<proteinExistence type="inferred from homology"/>
<dbReference type="AlphaFoldDB" id="A0A542YG98"/>
<evidence type="ECO:0000256" key="4">
    <source>
        <dbReference type="ARBA" id="ARBA00023125"/>
    </source>
</evidence>
<dbReference type="RefSeq" id="WP_141879407.1">
    <property type="nucleotide sequence ID" value="NZ_VFOM01000001.1"/>
</dbReference>
<dbReference type="InterPro" id="IPR014795">
    <property type="entry name" value="TacA_1-like"/>
</dbReference>
<evidence type="ECO:0000313" key="8">
    <source>
        <dbReference type="Proteomes" id="UP000317998"/>
    </source>
</evidence>
<sequence length="91" mass="10068">MAAAASERVEFRITPDLKDDIEAASAMLGLTTSAFVKDAALRLARETIHQERQIQLGAEAWEKFTAAVDRPGEYVEGFAELLRRPSVFSND</sequence>
<dbReference type="GO" id="GO:0006355">
    <property type="term" value="P:regulation of DNA-templated transcription"/>
    <property type="evidence" value="ECO:0007669"/>
    <property type="project" value="InterPro"/>
</dbReference>
<keyword evidence="1" id="KW-0678">Repressor</keyword>
<accession>A0A542YG98</accession>
<dbReference type="PANTHER" id="PTHR35401:SF1">
    <property type="entry name" value="CYTOPLASMIC PROTEIN"/>
    <property type="match status" value="1"/>
</dbReference>
<evidence type="ECO:0000256" key="6">
    <source>
        <dbReference type="ARBA" id="ARBA00049988"/>
    </source>
</evidence>
<dbReference type="Gene3D" id="1.20.5.780">
    <property type="entry name" value="Single helix bin"/>
    <property type="match status" value="1"/>
</dbReference>
<dbReference type="EMBL" id="VFOM01000001">
    <property type="protein sequence ID" value="TQL47122.1"/>
    <property type="molecule type" value="Genomic_DNA"/>
</dbReference>
<comment type="similarity">
    <text evidence="6">Belongs to the TacA antitoxin family.</text>
</comment>
<keyword evidence="4" id="KW-0238">DNA-binding</keyword>
<dbReference type="PANTHER" id="PTHR35401">
    <property type="entry name" value="COPG FAMILY HELIX-TURN-HELIX PROTEIN-RELATED-RELATED"/>
    <property type="match status" value="1"/>
</dbReference>
<gene>
    <name evidence="7" type="ORF">FB562_0169</name>
</gene>
<reference evidence="7 8" key="1">
    <citation type="submission" date="2019-06" db="EMBL/GenBank/DDBJ databases">
        <title>Sequencing the genomes of 1000 actinobacteria strains.</title>
        <authorList>
            <person name="Klenk H.-P."/>
        </authorList>
    </citation>
    <scope>NUCLEOTIDE SEQUENCE [LARGE SCALE GENOMIC DNA]</scope>
    <source>
        <strain evidence="7 8">DSM 26477</strain>
    </source>
</reference>
<keyword evidence="8" id="KW-1185">Reference proteome</keyword>
<evidence type="ECO:0000313" key="7">
    <source>
        <dbReference type="EMBL" id="TQL47122.1"/>
    </source>
</evidence>
<protein>
    <submittedName>
        <fullName evidence="7">Uncharacterized protein (DUF1778 family)</fullName>
    </submittedName>
</protein>
<evidence type="ECO:0000256" key="2">
    <source>
        <dbReference type="ARBA" id="ARBA00022649"/>
    </source>
</evidence>
<keyword evidence="5" id="KW-0804">Transcription</keyword>
<dbReference type="Proteomes" id="UP000317998">
    <property type="component" value="Unassembled WGS sequence"/>
</dbReference>
<organism evidence="7 8">
    <name type="scientific">Homoserinimonas aerilata</name>
    <dbReference type="NCBI Taxonomy" id="1162970"/>
    <lineage>
        <taxon>Bacteria</taxon>
        <taxon>Bacillati</taxon>
        <taxon>Actinomycetota</taxon>
        <taxon>Actinomycetes</taxon>
        <taxon>Micrococcales</taxon>
        <taxon>Microbacteriaceae</taxon>
        <taxon>Homoserinimonas</taxon>
    </lineage>
</organism>